<dbReference type="GO" id="GO:0005886">
    <property type="term" value="C:plasma membrane"/>
    <property type="evidence" value="ECO:0007669"/>
    <property type="project" value="TreeGrafter"/>
</dbReference>
<proteinExistence type="inferred from homology"/>
<dbReference type="Gene3D" id="1.20.1050.80">
    <property type="entry name" value="VPS9 domain"/>
    <property type="match status" value="1"/>
</dbReference>
<dbReference type="GO" id="GO:0030133">
    <property type="term" value="C:transport vesicle"/>
    <property type="evidence" value="ECO:0007669"/>
    <property type="project" value="TreeGrafter"/>
</dbReference>
<dbReference type="InterPro" id="IPR001683">
    <property type="entry name" value="PX_dom"/>
</dbReference>
<dbReference type="GO" id="GO:0005085">
    <property type="term" value="F:guanyl-nucleotide exchange factor activity"/>
    <property type="evidence" value="ECO:0007669"/>
    <property type="project" value="TreeGrafter"/>
</dbReference>
<dbReference type="InterPro" id="IPR051248">
    <property type="entry name" value="UPF0507/Ank_repeat_27"/>
</dbReference>
<evidence type="ECO:0000256" key="1">
    <source>
        <dbReference type="ARBA" id="ARBA00006194"/>
    </source>
</evidence>
<evidence type="ECO:0000313" key="8">
    <source>
        <dbReference type="EMBL" id="OKL58917.1"/>
    </source>
</evidence>
<dbReference type="GO" id="GO:0005770">
    <property type="term" value="C:late endosome"/>
    <property type="evidence" value="ECO:0007669"/>
    <property type="project" value="TreeGrafter"/>
</dbReference>
<evidence type="ECO:0000256" key="4">
    <source>
        <dbReference type="ARBA" id="ARBA00023274"/>
    </source>
</evidence>
<dbReference type="GO" id="GO:0097422">
    <property type="term" value="C:tubular endosome"/>
    <property type="evidence" value="ECO:0007669"/>
    <property type="project" value="TreeGrafter"/>
</dbReference>
<dbReference type="SUPFAM" id="SSF48403">
    <property type="entry name" value="Ankyrin repeat"/>
    <property type="match status" value="1"/>
</dbReference>
<dbReference type="GO" id="GO:0005769">
    <property type="term" value="C:early endosome"/>
    <property type="evidence" value="ECO:0007669"/>
    <property type="project" value="TreeGrafter"/>
</dbReference>
<dbReference type="InterPro" id="IPR001971">
    <property type="entry name" value="Ribosomal_uS11"/>
</dbReference>
<dbReference type="OrthoDB" id="7464126at2759"/>
<gene>
    <name evidence="8" type="ORF">UA08_05475</name>
</gene>
<dbReference type="SUPFAM" id="SSF109993">
    <property type="entry name" value="VPS9 domain"/>
    <property type="match status" value="1"/>
</dbReference>
<reference evidence="8 9" key="1">
    <citation type="submission" date="2015-06" db="EMBL/GenBank/DDBJ databases">
        <title>Talaromyces atroroseus IBT 11181 draft genome.</title>
        <authorList>
            <person name="Rasmussen K.B."/>
            <person name="Rasmussen S."/>
            <person name="Petersen B."/>
            <person name="Sicheritz-Ponten T."/>
            <person name="Mortensen U.H."/>
            <person name="Thrane U."/>
        </authorList>
    </citation>
    <scope>NUCLEOTIDE SEQUENCE [LARGE SCALE GENOMIC DNA]</scope>
    <source>
        <strain evidence="8 9">IBT 11181</strain>
    </source>
</reference>
<evidence type="ECO:0000256" key="6">
    <source>
        <dbReference type="SAM" id="MobiDB-lite"/>
    </source>
</evidence>
<feature type="region of interest" description="Disordered" evidence="6">
    <location>
        <begin position="781"/>
        <end position="819"/>
    </location>
</feature>
<keyword evidence="9" id="KW-1185">Reference proteome</keyword>
<evidence type="ECO:0000313" key="9">
    <source>
        <dbReference type="Proteomes" id="UP000214365"/>
    </source>
</evidence>
<organism evidence="8 9">
    <name type="scientific">Talaromyces atroroseus</name>
    <dbReference type="NCBI Taxonomy" id="1441469"/>
    <lineage>
        <taxon>Eukaryota</taxon>
        <taxon>Fungi</taxon>
        <taxon>Dikarya</taxon>
        <taxon>Ascomycota</taxon>
        <taxon>Pezizomycotina</taxon>
        <taxon>Eurotiomycetes</taxon>
        <taxon>Eurotiomycetidae</taxon>
        <taxon>Eurotiales</taxon>
        <taxon>Trichocomaceae</taxon>
        <taxon>Talaromyces</taxon>
        <taxon>Talaromyces sect. Trachyspermi</taxon>
    </lineage>
</organism>
<dbReference type="GO" id="GO:0000149">
    <property type="term" value="F:SNARE binding"/>
    <property type="evidence" value="ECO:0007669"/>
    <property type="project" value="TreeGrafter"/>
</dbReference>
<feature type="compositionally biased region" description="Low complexity" evidence="6">
    <location>
        <begin position="29"/>
        <end position="39"/>
    </location>
</feature>
<dbReference type="STRING" id="1441469.A0A225AZH2"/>
<dbReference type="GO" id="GO:0035091">
    <property type="term" value="F:phosphatidylinositol binding"/>
    <property type="evidence" value="ECO:0007669"/>
    <property type="project" value="InterPro"/>
</dbReference>
<comment type="caution">
    <text evidence="8">The sequence shown here is derived from an EMBL/GenBank/DDBJ whole genome shotgun (WGS) entry which is preliminary data.</text>
</comment>
<protein>
    <recommendedName>
        <fullName evidence="7">VPS9 domain-containing protein</fullName>
    </recommendedName>
</protein>
<dbReference type="Pfam" id="PF13857">
    <property type="entry name" value="Ank_5"/>
    <property type="match status" value="1"/>
</dbReference>
<dbReference type="GO" id="GO:0003735">
    <property type="term" value="F:structural constituent of ribosome"/>
    <property type="evidence" value="ECO:0007669"/>
    <property type="project" value="InterPro"/>
</dbReference>
<dbReference type="GO" id="GO:0005840">
    <property type="term" value="C:ribosome"/>
    <property type="evidence" value="ECO:0007669"/>
    <property type="project" value="UniProtKB-KW"/>
</dbReference>
<dbReference type="Gene3D" id="3.30.1520.10">
    <property type="entry name" value="Phox-like domain"/>
    <property type="match status" value="1"/>
</dbReference>
<keyword evidence="5" id="KW-0175">Coiled coil</keyword>
<dbReference type="FunFam" id="1.25.40.20:FF:000443">
    <property type="entry name" value="Putative vps9 domain protein"/>
    <property type="match status" value="1"/>
</dbReference>
<evidence type="ECO:0000256" key="3">
    <source>
        <dbReference type="ARBA" id="ARBA00022980"/>
    </source>
</evidence>
<dbReference type="SUPFAM" id="SSF64268">
    <property type="entry name" value="PX domain"/>
    <property type="match status" value="1"/>
</dbReference>
<dbReference type="InterPro" id="IPR036967">
    <property type="entry name" value="Ribosomal_uS11_sf"/>
</dbReference>
<evidence type="ECO:0000256" key="2">
    <source>
        <dbReference type="ARBA" id="ARBA00007428"/>
    </source>
</evidence>
<evidence type="ECO:0000256" key="5">
    <source>
        <dbReference type="SAM" id="Coils"/>
    </source>
</evidence>
<feature type="coiled-coil region" evidence="5">
    <location>
        <begin position="1476"/>
        <end position="1503"/>
    </location>
</feature>
<dbReference type="EMBL" id="LFMY01000008">
    <property type="protein sequence ID" value="OKL58917.1"/>
    <property type="molecule type" value="Genomic_DNA"/>
</dbReference>
<comment type="similarity">
    <text evidence="1">Belongs to the universal ribosomal protein uS11 family.</text>
</comment>
<sequence length="1566" mass="174760">MRARLWNTFEKTMPWFTHSSRQRLSNIQSTSRFSTSSSSGAPPNPTRDAILTRRQRESDLLKPSEPTANEASTSGSQGVQGILNVLNARNQANGQKASSYIDGLRVRQEQFYSAYGNRAPPYSLHVYAHKHNTIITLTKPNGNPIMSLGCGSLGFRKSHRSGYDPAFQLSSHVFAQIQEKGLLHEISKIGLVFRGFGLGREAFIKVLLGNEGRNVRPLISRVTDATRIKFGGTRSRQATSFIQTAQAQLDELLYRLANVARMHPLNPFIRAFFRSTVPGQCVPVENHVLLVPTTESLFGSRDKETNAYYSDLVSSEEFLGSHVLRIPGPSGASNKTDASNVRDTRGKARQVTTVNGRTVIVKESSVYSNKGWSSQYTPDYRIAYMLPGFKSFCQAQLLSDFLYYTPNHNSQPWLIYYISRPLIGTFDPAKIIPAVPPGSVYVVDATTADQNTGDASNIQKRDIKSFGELLSHFPMISRQMQPGLDRLFREFGKELGKPLPPPPSQSPVSSIKGEQWQSVSDALEIDGLPFNSIEYFADDEDLMRRSLETAVTAAIDLFRLVDKQQLSLLGATTELTGPLVERLIEKYIAQQVHDTLLFPRLCNFRRTDDAELDTRIRQIEHIDVSQVGITIEGGFAGKKVLMDRLIRGVEEFRKMNDATCPQDMLEVLLTTIKAVTISKGTEMSFESSEKQAPSFTVNADILVSLLLVVVIRSQVRQLQARLLYMQHFIFVDDVESGEMGYALSTFEAVLAYLVSDSAPLRRASARNRRLWQATKAGKTRDIRSILEPDENDGEPIDEHIAPNADMQPREEEPDVPQGEQQSIRFALVNGNPPEQHIESEPGRPPLSHVFPFQTWARSTLPDAEQQPRKRVSMDVGSISGSSAVSLLSRTTTIASTFSGIEGDTSIETLSHTHDPAGDSVPMMAVESHQPGALRYLLSLREFYAIDVILGDTNRDGTTLLSAAVQHANREVINIITDFLLAEADLHTISSYLEKEDIRGRTAAHYLFGAPYLMSTLGSLLPWGKKDKHGQTPLFALCRCYDHSNYQNMVNEALTVAQKAQDDGQPLRLDDHVDSKGNTLLHIVSDPSIITRILEQCDCDPNATNEKRFTPLMMASKYGRVDMMRKLFADPRVDTHLTESRGLTAIELAKDDEVRNRIDDMILFLNGPPVAGDITGRITTVVRSLFVEDATVRFILKSGAQEDSSPTATNGTTTYTITTCRRSLADFENLVKCLSVEHPASYIPNISEARSPFQIHSKPSRAILHEMQGRLDQFLRILLTHPTFATHEMLWEFFLVPELQPDMMADRSQRKASVLYESIYDDYEPITPDGLRDTEQFVAHAQEVVRAVHANTRSIIRRGHSLQHAVSDFGDAASLCSSSLSTLKAPTNALPKSHVDAFARYATTMSTSSSDSSPLLQFLKTMTSIQSTTTAVLNALSRPSRLVNTLSSTNRNLSRSRTSLASSSLPRKFNLNLSVLEESRQKNLRDLEQKIHDSEAQASRLSREISWNKNVVVSELAGWTSWREKVGRDAIRAFVRAAVVQEKERGRRLERCLRNIKKLSSPRKPIE</sequence>
<dbReference type="Pfam" id="PF02204">
    <property type="entry name" value="VPS9"/>
    <property type="match status" value="1"/>
</dbReference>
<name>A0A225AZH2_TALAT</name>
<keyword evidence="4" id="KW-0687">Ribonucleoprotein</keyword>
<accession>A0A225AZH2</accession>
<dbReference type="GO" id="GO:0006412">
    <property type="term" value="P:translation"/>
    <property type="evidence" value="ECO:0007669"/>
    <property type="project" value="InterPro"/>
</dbReference>
<dbReference type="GO" id="GO:0045022">
    <property type="term" value="P:early endosome to late endosome transport"/>
    <property type="evidence" value="ECO:0007669"/>
    <property type="project" value="TreeGrafter"/>
</dbReference>
<keyword evidence="3" id="KW-0689">Ribosomal protein</keyword>
<dbReference type="PROSITE" id="PS51205">
    <property type="entry name" value="VPS9"/>
    <property type="match status" value="1"/>
</dbReference>
<comment type="similarity">
    <text evidence="2">Belongs to the UPF0507 family.</text>
</comment>
<dbReference type="Proteomes" id="UP000214365">
    <property type="component" value="Unassembled WGS sequence"/>
</dbReference>
<dbReference type="HAMAP" id="MF_01310">
    <property type="entry name" value="Ribosomal_uS11"/>
    <property type="match status" value="1"/>
</dbReference>
<dbReference type="InterPro" id="IPR027267">
    <property type="entry name" value="AH/BAR_dom_sf"/>
</dbReference>
<dbReference type="Pfam" id="PF00787">
    <property type="entry name" value="PX"/>
    <property type="match status" value="1"/>
</dbReference>
<feature type="domain" description="VPS9" evidence="7">
    <location>
        <begin position="606"/>
        <end position="762"/>
    </location>
</feature>
<dbReference type="CDD" id="cd06093">
    <property type="entry name" value="PX_domain"/>
    <property type="match status" value="1"/>
</dbReference>
<dbReference type="GeneID" id="31005231"/>
<dbReference type="Pfam" id="PF00411">
    <property type="entry name" value="Ribosomal_S11"/>
    <property type="match status" value="1"/>
</dbReference>
<dbReference type="InterPro" id="IPR037191">
    <property type="entry name" value="VPS9_dom_sf"/>
</dbReference>
<dbReference type="InterPro" id="IPR036770">
    <property type="entry name" value="Ankyrin_rpt-contain_sf"/>
</dbReference>
<evidence type="ECO:0000259" key="7">
    <source>
        <dbReference type="PROSITE" id="PS51205"/>
    </source>
</evidence>
<dbReference type="RefSeq" id="XP_020119038.1">
    <property type="nucleotide sequence ID" value="XM_020267939.1"/>
</dbReference>
<dbReference type="InterPro" id="IPR003123">
    <property type="entry name" value="VPS9"/>
</dbReference>
<dbReference type="Gene3D" id="1.20.1270.60">
    <property type="entry name" value="Arfaptin homology (AH) domain/BAR domain"/>
    <property type="match status" value="1"/>
</dbReference>
<dbReference type="PANTHER" id="PTHR24170:SF1">
    <property type="entry name" value="DOMAIN PROTEIN, PUTATIVE (AFU_ORTHOLOGUE AFUA_1G09870)-RELATED"/>
    <property type="match status" value="1"/>
</dbReference>
<dbReference type="InterPro" id="IPR036871">
    <property type="entry name" value="PX_dom_sf"/>
</dbReference>
<dbReference type="GO" id="GO:1990904">
    <property type="term" value="C:ribonucleoprotein complex"/>
    <property type="evidence" value="ECO:0007669"/>
    <property type="project" value="UniProtKB-KW"/>
</dbReference>
<dbReference type="InterPro" id="IPR002110">
    <property type="entry name" value="Ankyrin_rpt"/>
</dbReference>
<feature type="region of interest" description="Disordered" evidence="6">
    <location>
        <begin position="26"/>
        <end position="49"/>
    </location>
</feature>
<dbReference type="PANTHER" id="PTHR24170">
    <property type="entry name" value="ANKYRIN REPEAT DOMAIN-CONTAINING PROTEIN 27"/>
    <property type="match status" value="1"/>
</dbReference>
<dbReference type="SUPFAM" id="SSF53137">
    <property type="entry name" value="Translational machinery components"/>
    <property type="match status" value="1"/>
</dbReference>
<dbReference type="Gene3D" id="3.30.420.80">
    <property type="entry name" value="Ribosomal protein S11"/>
    <property type="match status" value="1"/>
</dbReference>
<dbReference type="Gene3D" id="1.25.40.20">
    <property type="entry name" value="Ankyrin repeat-containing domain"/>
    <property type="match status" value="1"/>
</dbReference>